<dbReference type="GO" id="GO:0048188">
    <property type="term" value="C:Set1C/COMPASS complex"/>
    <property type="evidence" value="ECO:0007669"/>
    <property type="project" value="InterPro"/>
</dbReference>
<dbReference type="SUPFAM" id="SSF50978">
    <property type="entry name" value="WD40 repeat-like"/>
    <property type="match status" value="1"/>
</dbReference>
<dbReference type="InterPro" id="IPR015943">
    <property type="entry name" value="WD40/YVTN_repeat-like_dom_sf"/>
</dbReference>
<dbReference type="OrthoDB" id="196858at2759"/>
<protein>
    <submittedName>
        <fullName evidence="5">Uncharacterized protein</fullName>
    </submittedName>
</protein>
<dbReference type="Proteomes" id="UP000320333">
    <property type="component" value="Unassembled WGS sequence"/>
</dbReference>
<organism evidence="5 6">
    <name type="scientific">Chytriomyces confervae</name>
    <dbReference type="NCBI Taxonomy" id="246404"/>
    <lineage>
        <taxon>Eukaryota</taxon>
        <taxon>Fungi</taxon>
        <taxon>Fungi incertae sedis</taxon>
        <taxon>Chytridiomycota</taxon>
        <taxon>Chytridiomycota incertae sedis</taxon>
        <taxon>Chytridiomycetes</taxon>
        <taxon>Chytridiales</taxon>
        <taxon>Chytriomycetaceae</taxon>
        <taxon>Chytriomyces</taxon>
    </lineage>
</organism>
<evidence type="ECO:0000256" key="2">
    <source>
        <dbReference type="ARBA" id="ARBA00022574"/>
    </source>
</evidence>
<dbReference type="Gene3D" id="2.130.10.10">
    <property type="entry name" value="YVTN repeat-like/Quinoprotein amine dehydrogenase"/>
    <property type="match status" value="2"/>
</dbReference>
<keyword evidence="3" id="KW-0677">Repeat</keyword>
<evidence type="ECO:0000313" key="6">
    <source>
        <dbReference type="Proteomes" id="UP000320333"/>
    </source>
</evidence>
<comment type="subcellular location">
    <subcellularLocation>
        <location evidence="1">Nucleus</location>
    </subcellularLocation>
</comment>
<accession>A0A507F8C2</accession>
<evidence type="ECO:0000256" key="4">
    <source>
        <dbReference type="ARBA" id="ARBA00023242"/>
    </source>
</evidence>
<proteinExistence type="predicted"/>
<evidence type="ECO:0000256" key="1">
    <source>
        <dbReference type="ARBA" id="ARBA00004123"/>
    </source>
</evidence>
<evidence type="ECO:0000256" key="3">
    <source>
        <dbReference type="ARBA" id="ARBA00022737"/>
    </source>
</evidence>
<dbReference type="PANTHER" id="PTHR44040:SF1">
    <property type="entry name" value="RETINOBLASTOMA-BINDING PROTEIN 5"/>
    <property type="match status" value="1"/>
</dbReference>
<dbReference type="EMBL" id="QEAP01000223">
    <property type="protein sequence ID" value="TPX72503.1"/>
    <property type="molecule type" value="Genomic_DNA"/>
</dbReference>
<comment type="caution">
    <text evidence="5">The sequence shown here is derived from an EMBL/GenBank/DDBJ whole genome shotgun (WGS) entry which is preliminary data.</text>
</comment>
<reference evidence="5 6" key="1">
    <citation type="journal article" date="2019" name="Sci. Rep.">
        <title>Comparative genomics of chytrid fungi reveal insights into the obligate biotrophic and pathogenic lifestyle of Synchytrium endobioticum.</title>
        <authorList>
            <person name="van de Vossenberg B.T.L.H."/>
            <person name="Warris S."/>
            <person name="Nguyen H.D.T."/>
            <person name="van Gent-Pelzer M.P.E."/>
            <person name="Joly D.L."/>
            <person name="van de Geest H.C."/>
            <person name="Bonants P.J.M."/>
            <person name="Smith D.S."/>
            <person name="Levesque C.A."/>
            <person name="van der Lee T.A.J."/>
        </authorList>
    </citation>
    <scope>NUCLEOTIDE SEQUENCE [LARGE SCALE GENOMIC DNA]</scope>
    <source>
        <strain evidence="5 6">CBS 675.73</strain>
    </source>
</reference>
<dbReference type="InterPro" id="IPR001680">
    <property type="entry name" value="WD40_rpt"/>
</dbReference>
<keyword evidence="4" id="KW-0539">Nucleus</keyword>
<name>A0A507F8C2_9FUNG</name>
<dbReference type="AlphaFoldDB" id="A0A507F8C2"/>
<gene>
    <name evidence="5" type="ORF">CcCBS67573_g05830</name>
</gene>
<dbReference type="STRING" id="246404.A0A507F8C2"/>
<evidence type="ECO:0000313" key="5">
    <source>
        <dbReference type="EMBL" id="TPX72503.1"/>
    </source>
</evidence>
<dbReference type="SMART" id="SM00320">
    <property type="entry name" value="WD40"/>
    <property type="match status" value="5"/>
</dbReference>
<dbReference type="InterPro" id="IPR037850">
    <property type="entry name" value="RBBP5/Swd1"/>
</dbReference>
<dbReference type="InterPro" id="IPR036322">
    <property type="entry name" value="WD40_repeat_dom_sf"/>
</dbReference>
<sequence>MNLTISVSATDYPEGVAYTLDREGASMCRFNDSGNMAAIGTTDGSILLMDLDTKGFACELVGHVAPVTSLSWERGGRFLNCILWDTHNSMGNAKEKVLRFASPVLSAAIYPGHSQTQYVLSVFQTEKSLTMLLKRMQMIVCCLSQYPYLITVERAPEGIWSEDRGFLVELEEGAVDITGSPEYAQTTASAYDKTGKYIFLGNAKGVVTVVENDTRKVICQFRPSGSASIRGFQFSPDNLLLAVNSADKNLRSYFLEKILASSASQIIEPDFKYFDSIDQNRWAQCVFSPNSKYFVGGSAAKNSHKIYIWEQETGALSKLLEIQKDNLLDLAWHPKLPILMSVSSAGTINIWTVKISENWSAFAPDFRELDENVEYEEMEDEFDMVEDSEKKLQLLRSKMEDDIVDIMD</sequence>
<keyword evidence="6" id="KW-1185">Reference proteome</keyword>
<dbReference type="PANTHER" id="PTHR44040">
    <property type="entry name" value="RETINOBLASTOMA-BINDING PROTEIN 5"/>
    <property type="match status" value="1"/>
</dbReference>
<keyword evidence="2" id="KW-0853">WD repeat</keyword>